<evidence type="ECO:0000259" key="3">
    <source>
        <dbReference type="Pfam" id="PF01171"/>
    </source>
</evidence>
<dbReference type="CDD" id="cd24138">
    <property type="entry name" value="TtcA-like"/>
    <property type="match status" value="1"/>
</dbReference>
<dbReference type="GeneID" id="20221884"/>
<protein>
    <recommendedName>
        <fullName evidence="6">tRNA(Ile)-lysidine/2-thiocytidine synthase N-terminal domain-containing protein</fullName>
    </recommendedName>
</protein>
<keyword evidence="5" id="KW-1185">Reference proteome</keyword>
<dbReference type="PANTHER" id="PTHR43686">
    <property type="entry name" value="SULFURTRANSFERASE-RELATED"/>
    <property type="match status" value="1"/>
</dbReference>
<dbReference type="Gene3D" id="3.40.50.620">
    <property type="entry name" value="HUPs"/>
    <property type="match status" value="1"/>
</dbReference>
<organism evidence="5">
    <name type="scientific">Aureococcus anophagefferens</name>
    <name type="common">Harmful bloom alga</name>
    <dbReference type="NCBI Taxonomy" id="44056"/>
    <lineage>
        <taxon>Eukaryota</taxon>
        <taxon>Sar</taxon>
        <taxon>Stramenopiles</taxon>
        <taxon>Ochrophyta</taxon>
        <taxon>Pelagophyceae</taxon>
        <taxon>Pelagomonadales</taxon>
        <taxon>Pelagomonadaceae</taxon>
        <taxon>Aureococcus</taxon>
    </lineage>
</organism>
<dbReference type="InterPro" id="IPR011063">
    <property type="entry name" value="TilS/TtcA_N"/>
</dbReference>
<evidence type="ECO:0000256" key="1">
    <source>
        <dbReference type="SAM" id="MobiDB-lite"/>
    </source>
</evidence>
<gene>
    <name evidence="4" type="ORF">AURANDRAFT_38620</name>
</gene>
<dbReference type="RefSeq" id="XP_009040082.1">
    <property type="nucleotide sequence ID" value="XM_009041834.1"/>
</dbReference>
<feature type="domain" description="Aminotransferase class V" evidence="2">
    <location>
        <begin position="57"/>
        <end position="428"/>
    </location>
</feature>
<dbReference type="Pfam" id="PF01171">
    <property type="entry name" value="ATP_bind_3"/>
    <property type="match status" value="1"/>
</dbReference>
<dbReference type="Proteomes" id="UP000002729">
    <property type="component" value="Unassembled WGS sequence"/>
</dbReference>
<dbReference type="OMA" id="CATVDPQ"/>
<dbReference type="InterPro" id="IPR014729">
    <property type="entry name" value="Rossmann-like_a/b/a_fold"/>
</dbReference>
<proteinExistence type="predicted"/>
<evidence type="ECO:0008006" key="6">
    <source>
        <dbReference type="Google" id="ProtNLM"/>
    </source>
</evidence>
<reference evidence="4 5" key="1">
    <citation type="journal article" date="2011" name="Proc. Natl. Acad. Sci. U.S.A.">
        <title>Niche of harmful alga Aureococcus anophagefferens revealed through ecogenomics.</title>
        <authorList>
            <person name="Gobler C.J."/>
            <person name="Berry D.L."/>
            <person name="Dyhrman S.T."/>
            <person name="Wilhelm S.W."/>
            <person name="Salamov A."/>
            <person name="Lobanov A.V."/>
            <person name="Zhang Y."/>
            <person name="Collier J.L."/>
            <person name="Wurch L.L."/>
            <person name="Kustka A.B."/>
            <person name="Dill B.D."/>
            <person name="Shah M."/>
            <person name="VerBerkmoes N.C."/>
            <person name="Kuo A."/>
            <person name="Terry A."/>
            <person name="Pangilinan J."/>
            <person name="Lindquist E.A."/>
            <person name="Lucas S."/>
            <person name="Paulsen I.T."/>
            <person name="Hattenrath-Lehmann T.K."/>
            <person name="Talmage S.C."/>
            <person name="Walker E.A."/>
            <person name="Koch F."/>
            <person name="Burson A.M."/>
            <person name="Marcoval M.A."/>
            <person name="Tang Y.Z."/>
            <person name="Lecleir G.R."/>
            <person name="Coyne K.J."/>
            <person name="Berg G.M."/>
            <person name="Bertrand E.M."/>
            <person name="Saito M.A."/>
            <person name="Gladyshev V.N."/>
            <person name="Grigoriev I.V."/>
        </authorList>
    </citation>
    <scope>NUCLEOTIDE SEQUENCE [LARGE SCALE GENOMIC DNA]</scope>
    <source>
        <strain evidence="5">CCMP 1984</strain>
    </source>
</reference>
<dbReference type="InterPro" id="IPR000192">
    <property type="entry name" value="Aminotrans_V_dom"/>
</dbReference>
<dbReference type="Gene3D" id="3.90.1150.10">
    <property type="entry name" value="Aspartate Aminotransferase, domain 1"/>
    <property type="match status" value="1"/>
</dbReference>
<evidence type="ECO:0000313" key="5">
    <source>
        <dbReference type="Proteomes" id="UP000002729"/>
    </source>
</evidence>
<dbReference type="InterPro" id="IPR015424">
    <property type="entry name" value="PyrdxlP-dep_Trfase"/>
</dbReference>
<dbReference type="SUPFAM" id="SSF53383">
    <property type="entry name" value="PLP-dependent transferases"/>
    <property type="match status" value="1"/>
</dbReference>
<accession>F0YI79</accession>
<dbReference type="eggNOG" id="KOG2840">
    <property type="taxonomic scope" value="Eukaryota"/>
</dbReference>
<dbReference type="AlphaFoldDB" id="F0YI79"/>
<dbReference type="OrthoDB" id="420046at2759"/>
<dbReference type="Pfam" id="PF00266">
    <property type="entry name" value="Aminotran_5"/>
    <property type="match status" value="1"/>
</dbReference>
<name>F0YI79_AURAN</name>
<evidence type="ECO:0000259" key="2">
    <source>
        <dbReference type="Pfam" id="PF00266"/>
    </source>
</evidence>
<sequence length="946" mass="104120">MSSNLDEEIGARYFALNTVDEVFKTATLGGSVAETVLAEQIGRFEPLNTPFGCKPLVYADWTASARALRHVELFLSNQVLPLYGNTHTAASACGAQSSSFVAEARQVVGEFCNARTTGKAASDVVLFCGAGTTSAVNQLVSILGVREARDVLVLVGPYEHHSNLLPWREAGATVETVLGNRDDGLDLDDLEIRLTRPGVRDRLVIGAFCAVSNVTGAKTNVSSVTHLLKKHGALSCWDYATAAAHGSPSMHHEGASADALYFSCHKLLGGISAPGILVVRKELIRRDRSPSRPGGGTVFFATEDGHRFLSNRVEREQGGTPDIVGACRAALCISIARAIDCEQKLYFNQKVPWDRGTSIKKLYSLVKNPKSLVVLGHTTVATSAVPILSFLVRAGPGWLHYNFVCQLLNDLFGVQSRGGCQCAGPYAHELLGLSKGASDALQTALLTKTPDRELLRPGFSRISLPGGGAWASEEEIDYVLRAVAIVVDMGWRALPIYRAEPKTGEWRHRARFSKPLGDARRWLSRFDVSQSPLTPVLPTNRRGKPDFEFLLREGERILKLCSNEKIICDDDEFEPLRWFVTAKNAASQMDLCNTFTWDPAGDPRGPIRPPPLGQYEIPFRVEGVLFGPKRLGPEERKKALRGAVKPHTINIDITHTVSQHPTPSQPPVIPNLVKAIAPPKKLMRVVGEAIRDWTMIKEGDKVLLGLSGGKDSLSLLHILLDLQKRAPIRFELACATVDPMTSSFDPSPLIPYVKALGVRYFYLKDHIIDYANTVKPSSLCSYCARMKRGALYTCASREGYNILALAQHLDDLAESFIMGAFHNGQLRTMRSKYIADRGVTVIRPLVYAREHMMKSFAMEAQLPIINENCPACFEEPKERARVKKLLSREEQLYPKIYNSLRRCITPLMDDAVYPALRASNDTLKAGAIRSRPRPHGPFGECPRDVP</sequence>
<dbReference type="InterPro" id="IPR015422">
    <property type="entry name" value="PyrdxlP-dep_Trfase_small"/>
</dbReference>
<dbReference type="InParanoid" id="F0YI79"/>
<dbReference type="Gene3D" id="3.40.640.10">
    <property type="entry name" value="Type I PLP-dependent aspartate aminotransferase-like (Major domain)"/>
    <property type="match status" value="1"/>
</dbReference>
<dbReference type="PANTHER" id="PTHR43686:SF1">
    <property type="entry name" value="AMINOTRAN_5 DOMAIN-CONTAINING PROTEIN"/>
    <property type="match status" value="1"/>
</dbReference>
<dbReference type="EMBL" id="GL833143">
    <property type="protein sequence ID" value="EGB05181.1"/>
    <property type="molecule type" value="Genomic_DNA"/>
</dbReference>
<dbReference type="InterPro" id="IPR015421">
    <property type="entry name" value="PyrdxlP-dep_Trfase_major"/>
</dbReference>
<dbReference type="KEGG" id="aaf:AURANDRAFT_38620"/>
<feature type="domain" description="tRNA(Ile)-lysidine/2-thiocytidine synthase N-terminal" evidence="3">
    <location>
        <begin position="701"/>
        <end position="865"/>
    </location>
</feature>
<dbReference type="SUPFAM" id="SSF52402">
    <property type="entry name" value="Adenine nucleotide alpha hydrolases-like"/>
    <property type="match status" value="1"/>
</dbReference>
<feature type="region of interest" description="Disordered" evidence="1">
    <location>
        <begin position="927"/>
        <end position="946"/>
    </location>
</feature>
<evidence type="ECO:0000313" key="4">
    <source>
        <dbReference type="EMBL" id="EGB05181.1"/>
    </source>
</evidence>